<dbReference type="FunFam" id="1.25.40.10:FF:000158">
    <property type="entry name" value="pentatricopeptide repeat-containing protein At2g33680"/>
    <property type="match status" value="1"/>
</dbReference>
<dbReference type="InterPro" id="IPR046848">
    <property type="entry name" value="E_motif"/>
</dbReference>
<dbReference type="PROSITE" id="PS51375">
    <property type="entry name" value="PPR"/>
    <property type="match status" value="3"/>
</dbReference>
<dbReference type="InterPro" id="IPR011990">
    <property type="entry name" value="TPR-like_helical_dom_sf"/>
</dbReference>
<evidence type="ECO:0000313" key="4">
    <source>
        <dbReference type="Proteomes" id="UP001237642"/>
    </source>
</evidence>
<dbReference type="Pfam" id="PF13041">
    <property type="entry name" value="PPR_2"/>
    <property type="match status" value="3"/>
</dbReference>
<dbReference type="Pfam" id="PF01535">
    <property type="entry name" value="PPR"/>
    <property type="match status" value="3"/>
</dbReference>
<evidence type="ECO:0000313" key="3">
    <source>
        <dbReference type="EMBL" id="KAK1396301.1"/>
    </source>
</evidence>
<dbReference type="AlphaFoldDB" id="A0AAD8N549"/>
<accession>A0AAD8N549</accession>
<dbReference type="EMBL" id="JAUIZM010000002">
    <property type="protein sequence ID" value="KAK1396301.1"/>
    <property type="molecule type" value="Genomic_DNA"/>
</dbReference>
<dbReference type="InterPro" id="IPR002885">
    <property type="entry name" value="PPR_rpt"/>
</dbReference>
<reference evidence="3" key="2">
    <citation type="submission" date="2023-05" db="EMBL/GenBank/DDBJ databases">
        <authorList>
            <person name="Schelkunov M.I."/>
        </authorList>
    </citation>
    <scope>NUCLEOTIDE SEQUENCE</scope>
    <source>
        <strain evidence="3">Hsosn_3</strain>
        <tissue evidence="3">Leaf</tissue>
    </source>
</reference>
<dbReference type="PANTHER" id="PTHR47926">
    <property type="entry name" value="PENTATRICOPEPTIDE REPEAT-CONTAINING PROTEIN"/>
    <property type="match status" value="1"/>
</dbReference>
<dbReference type="NCBIfam" id="TIGR00756">
    <property type="entry name" value="PPR"/>
    <property type="match status" value="3"/>
</dbReference>
<dbReference type="GO" id="GO:0003723">
    <property type="term" value="F:RNA binding"/>
    <property type="evidence" value="ECO:0007669"/>
    <property type="project" value="InterPro"/>
</dbReference>
<dbReference type="FunFam" id="1.25.40.10:FF:000343">
    <property type="entry name" value="Pentatricopeptide repeat-containing protein At3g58590"/>
    <property type="match status" value="1"/>
</dbReference>
<sequence>MKLPTQTLLSEILHLTQHKNLKKGQTLHAHIIKTGQFSSTYIANTLINLYAKCQHLPQSNLIFQEIQEKDIVSYNTLINAHSQLGCVQNSIFVINLFKLLQTQVGLVPDDHTFPGVCNAAVNMLNVFVGQQVHSIAMKIGYGYDVFVGSSLVNMYCKLGFVCNARMVFDRMFERNSVTWASMISGYAMERLVCGALGVFRMMMWEDVGGVNEFVFTSVLSALTSSDDICVGKQLHCVVIKLGYSLVSSVGNAIVTMYVKCGILKDAFMSFEWVSDKNSITWTAMITGFVQSGDSEHALSLFSEMQFFGVKFNESTLVAVLNVCSDGGGLKLGKQIHGFLVKLGFESRIHVMTTLVGMYAKCCCIGDARKVFDCLHEPDIVSWTSMIGGYIQAEENECAIDLYCKMQIEGVMPNELTMARVLKASSNLVGLEQGKQIHAHTIKFGFGLELPIGSALLMMYAKCGNLKDGNLVFRRLPNKDVVSWNSMISGLSQNGCGHEALELFQEMQQENTNPDNITFVHILNACSHHGLVERGWLYFKMMSDEYGIAPRVEHFACMVDILTRAGKLHEAKELIETTTFDHGLHLWRILLSACRNYRDYELGAYAGEKLMELGSGESSTYVLLSGIYEVLGRREDVERVRKMMKLRGVTKVHGCSWIELKNYTHVFVVRDQLHPKIEQIQVNLEALSEQMKDEGYRPHFDLALVGFEV</sequence>
<dbReference type="Proteomes" id="UP001237642">
    <property type="component" value="Unassembled WGS sequence"/>
</dbReference>
<dbReference type="GO" id="GO:0099402">
    <property type="term" value="P:plant organ development"/>
    <property type="evidence" value="ECO:0007669"/>
    <property type="project" value="UniProtKB-ARBA"/>
</dbReference>
<dbReference type="PANTHER" id="PTHR47926:SF521">
    <property type="entry name" value="PENTATRICOPEPTIDE REPEAT-CONTAINING PROTEIN"/>
    <property type="match status" value="1"/>
</dbReference>
<name>A0AAD8N549_9APIA</name>
<evidence type="ECO:0000256" key="2">
    <source>
        <dbReference type="PROSITE-ProRule" id="PRU00708"/>
    </source>
</evidence>
<dbReference type="FunFam" id="1.25.40.10:FF:000285">
    <property type="entry name" value="Pentatricopeptide repeat-containing protein, chloroplastic"/>
    <property type="match status" value="1"/>
</dbReference>
<dbReference type="GO" id="GO:0009451">
    <property type="term" value="P:RNA modification"/>
    <property type="evidence" value="ECO:0007669"/>
    <property type="project" value="InterPro"/>
</dbReference>
<organism evidence="3 4">
    <name type="scientific">Heracleum sosnowskyi</name>
    <dbReference type="NCBI Taxonomy" id="360622"/>
    <lineage>
        <taxon>Eukaryota</taxon>
        <taxon>Viridiplantae</taxon>
        <taxon>Streptophyta</taxon>
        <taxon>Embryophyta</taxon>
        <taxon>Tracheophyta</taxon>
        <taxon>Spermatophyta</taxon>
        <taxon>Magnoliopsida</taxon>
        <taxon>eudicotyledons</taxon>
        <taxon>Gunneridae</taxon>
        <taxon>Pentapetalae</taxon>
        <taxon>asterids</taxon>
        <taxon>campanulids</taxon>
        <taxon>Apiales</taxon>
        <taxon>Apiaceae</taxon>
        <taxon>Apioideae</taxon>
        <taxon>apioid superclade</taxon>
        <taxon>Tordylieae</taxon>
        <taxon>Tordyliinae</taxon>
        <taxon>Heracleum</taxon>
    </lineage>
</organism>
<keyword evidence="4" id="KW-1185">Reference proteome</keyword>
<proteinExistence type="predicted"/>
<feature type="repeat" description="PPR" evidence="2">
    <location>
        <begin position="479"/>
        <end position="513"/>
    </location>
</feature>
<gene>
    <name evidence="3" type="ORF">POM88_006164</name>
</gene>
<keyword evidence="1" id="KW-0677">Repeat</keyword>
<dbReference type="FunFam" id="1.25.40.10:FF:000687">
    <property type="entry name" value="Pentatricopeptide repeat-containing protein At4g33170"/>
    <property type="match status" value="1"/>
</dbReference>
<evidence type="ECO:0000256" key="1">
    <source>
        <dbReference type="ARBA" id="ARBA00022737"/>
    </source>
</evidence>
<dbReference type="Pfam" id="PF20431">
    <property type="entry name" value="E_motif"/>
    <property type="match status" value="1"/>
</dbReference>
<comment type="caution">
    <text evidence="3">The sequence shown here is derived from an EMBL/GenBank/DDBJ whole genome shotgun (WGS) entry which is preliminary data.</text>
</comment>
<feature type="repeat" description="PPR" evidence="2">
    <location>
        <begin position="277"/>
        <end position="311"/>
    </location>
</feature>
<dbReference type="InterPro" id="IPR046960">
    <property type="entry name" value="PPR_At4g14850-like_plant"/>
</dbReference>
<protein>
    <submittedName>
        <fullName evidence="3">Pentatricopeptide repeat-containing protein</fullName>
    </submittedName>
</protein>
<reference evidence="3" key="1">
    <citation type="submission" date="2023-02" db="EMBL/GenBank/DDBJ databases">
        <title>Genome of toxic invasive species Heracleum sosnowskyi carries increased number of genes despite the absence of recent whole-genome duplications.</title>
        <authorList>
            <person name="Schelkunov M."/>
            <person name="Shtratnikova V."/>
            <person name="Makarenko M."/>
            <person name="Klepikova A."/>
            <person name="Omelchenko D."/>
            <person name="Novikova G."/>
            <person name="Obukhova E."/>
            <person name="Bogdanov V."/>
            <person name="Penin A."/>
            <person name="Logacheva M."/>
        </authorList>
    </citation>
    <scope>NUCLEOTIDE SEQUENCE</scope>
    <source>
        <strain evidence="3">Hsosn_3</strain>
        <tissue evidence="3">Leaf</tissue>
    </source>
</reference>
<feature type="repeat" description="PPR" evidence="2">
    <location>
        <begin position="378"/>
        <end position="412"/>
    </location>
</feature>
<dbReference type="Gene3D" id="1.25.40.10">
    <property type="entry name" value="Tetratricopeptide repeat domain"/>
    <property type="match status" value="5"/>
</dbReference>